<evidence type="ECO:0000313" key="6">
    <source>
        <dbReference type="Proteomes" id="UP001176471"/>
    </source>
</evidence>
<name>A0ABT8ZQR9_9SPHN</name>
<dbReference type="CDD" id="cd04496">
    <property type="entry name" value="SSB_OBF"/>
    <property type="match status" value="1"/>
</dbReference>
<dbReference type="SUPFAM" id="SSF50249">
    <property type="entry name" value="Nucleic acid-binding proteins"/>
    <property type="match status" value="1"/>
</dbReference>
<dbReference type="EMBL" id="JAUQOM010000012">
    <property type="protein sequence ID" value="MDO7836893.1"/>
    <property type="molecule type" value="Genomic_DNA"/>
</dbReference>
<dbReference type="InterPro" id="IPR012340">
    <property type="entry name" value="NA-bd_OB-fold"/>
</dbReference>
<dbReference type="NCBIfam" id="TIGR00621">
    <property type="entry name" value="ssb"/>
    <property type="match status" value="1"/>
</dbReference>
<dbReference type="PIRSF" id="PIRSF002070">
    <property type="entry name" value="SSB"/>
    <property type="match status" value="1"/>
</dbReference>
<evidence type="ECO:0000256" key="3">
    <source>
        <dbReference type="PIRNR" id="PIRNR002070"/>
    </source>
</evidence>
<proteinExistence type="predicted"/>
<evidence type="ECO:0000313" key="5">
    <source>
        <dbReference type="EMBL" id="MDO7836893.1"/>
    </source>
</evidence>
<keyword evidence="1 3" id="KW-0238">DNA-binding</keyword>
<dbReference type="InterPro" id="IPR000424">
    <property type="entry name" value="Primosome_PriB/ssb"/>
</dbReference>
<dbReference type="Pfam" id="PF00436">
    <property type="entry name" value="SSB"/>
    <property type="match status" value="1"/>
</dbReference>
<dbReference type="PROSITE" id="PS50935">
    <property type="entry name" value="SSB"/>
    <property type="match status" value="1"/>
</dbReference>
<dbReference type="InterPro" id="IPR011344">
    <property type="entry name" value="ssDNA-bd"/>
</dbReference>
<organism evidence="5 6">
    <name type="scientific">Sphingobium cyanobacteriorum</name>
    <dbReference type="NCBI Taxonomy" id="3063954"/>
    <lineage>
        <taxon>Bacteria</taxon>
        <taxon>Pseudomonadati</taxon>
        <taxon>Pseudomonadota</taxon>
        <taxon>Alphaproteobacteria</taxon>
        <taxon>Sphingomonadales</taxon>
        <taxon>Sphingomonadaceae</taxon>
        <taxon>Sphingobium</taxon>
    </lineage>
</organism>
<protein>
    <recommendedName>
        <fullName evidence="3 4">Single-stranded DNA-binding protein</fullName>
    </recommendedName>
</protein>
<dbReference type="Gene3D" id="2.40.50.140">
    <property type="entry name" value="Nucleic acid-binding proteins"/>
    <property type="match status" value="1"/>
</dbReference>
<keyword evidence="6" id="KW-1185">Reference proteome</keyword>
<reference evidence="5" key="1">
    <citation type="submission" date="2023-07" db="EMBL/GenBank/DDBJ databases">
        <title>Bacterial whole genome sequence for Sphingobium sp. HBC34.</title>
        <authorList>
            <person name="Le V."/>
            <person name="Ko S.-R."/>
            <person name="Ahn C.-Y."/>
            <person name="Oh H.-M."/>
        </authorList>
    </citation>
    <scope>NUCLEOTIDE SEQUENCE</scope>
    <source>
        <strain evidence="5">HBC34</strain>
    </source>
</reference>
<gene>
    <name evidence="5" type="ORF">Q4610_17745</name>
</gene>
<keyword evidence="2" id="KW-0233">DNA recombination</keyword>
<dbReference type="PANTHER" id="PTHR10302">
    <property type="entry name" value="SINGLE-STRANDED DNA-BINDING PROTEIN"/>
    <property type="match status" value="1"/>
</dbReference>
<accession>A0ABT8ZQR9</accession>
<dbReference type="Proteomes" id="UP001176471">
    <property type="component" value="Unassembled WGS sequence"/>
</dbReference>
<dbReference type="RefSeq" id="WP_304537275.1">
    <property type="nucleotide sequence ID" value="NZ_JAUQOM010000012.1"/>
</dbReference>
<comment type="caution">
    <text evidence="5">The sequence shown here is derived from an EMBL/GenBank/DDBJ whole genome shotgun (WGS) entry which is preliminary data.</text>
</comment>
<evidence type="ECO:0000256" key="2">
    <source>
        <dbReference type="ARBA" id="ARBA00023172"/>
    </source>
</evidence>
<dbReference type="PANTHER" id="PTHR10302:SF0">
    <property type="entry name" value="SINGLE-STRANDED DNA-BINDING PROTEIN, MITOCHONDRIAL"/>
    <property type="match status" value="1"/>
</dbReference>
<dbReference type="GO" id="GO:0003677">
    <property type="term" value="F:DNA binding"/>
    <property type="evidence" value="ECO:0007669"/>
    <property type="project" value="UniProtKB-KW"/>
</dbReference>
<evidence type="ECO:0000256" key="4">
    <source>
        <dbReference type="RuleBase" id="RU000524"/>
    </source>
</evidence>
<sequence length="111" mass="12361">MNNVNLVGRIAKDPTTRTAGNTSITTIIVATDRPKLDKDGKTYKDPQTGFTAKEVEFHKVTTFNGLAKAIAANRQKGDLVAVEGRLHYTKWQDNGVDRYGCEIIADRVEFY</sequence>
<evidence type="ECO:0000256" key="1">
    <source>
        <dbReference type="ARBA" id="ARBA00023125"/>
    </source>
</evidence>